<organism evidence="1 2">
    <name type="scientific">Paracoccus rhizosphaerae</name>
    <dbReference type="NCBI Taxonomy" id="1133347"/>
    <lineage>
        <taxon>Bacteria</taxon>
        <taxon>Pseudomonadati</taxon>
        <taxon>Pseudomonadota</taxon>
        <taxon>Alphaproteobacteria</taxon>
        <taxon>Rhodobacterales</taxon>
        <taxon>Paracoccaceae</taxon>
        <taxon>Paracoccus</taxon>
    </lineage>
</organism>
<accession>A0ABV6CLS4</accession>
<keyword evidence="2" id="KW-1185">Reference proteome</keyword>
<sequence length="56" mass="5819">MSAIPAIEEAEEAGEGGNEILDARALPGEVPALEDDGDTAACEARLREVLVGLIRD</sequence>
<dbReference type="Proteomes" id="UP001589795">
    <property type="component" value="Unassembled WGS sequence"/>
</dbReference>
<name>A0ABV6CLS4_9RHOB</name>
<protein>
    <submittedName>
        <fullName evidence="1">Uncharacterized protein</fullName>
    </submittedName>
</protein>
<proteinExistence type="predicted"/>
<evidence type="ECO:0000313" key="1">
    <source>
        <dbReference type="EMBL" id="MFC0201688.1"/>
    </source>
</evidence>
<gene>
    <name evidence="1" type="ORF">ACFFIZ_15595</name>
</gene>
<dbReference type="RefSeq" id="WP_265506843.1">
    <property type="nucleotide sequence ID" value="NZ_JAOTBE010000018.1"/>
</dbReference>
<reference evidence="1 2" key="1">
    <citation type="submission" date="2024-09" db="EMBL/GenBank/DDBJ databases">
        <authorList>
            <person name="Sun Q."/>
            <person name="Mori K."/>
        </authorList>
    </citation>
    <scope>NUCLEOTIDE SEQUENCE [LARGE SCALE GENOMIC DNA]</scope>
    <source>
        <strain evidence="1 2">CCM 7904</strain>
    </source>
</reference>
<dbReference type="EMBL" id="JBHLWQ010000144">
    <property type="protein sequence ID" value="MFC0201688.1"/>
    <property type="molecule type" value="Genomic_DNA"/>
</dbReference>
<evidence type="ECO:0000313" key="2">
    <source>
        <dbReference type="Proteomes" id="UP001589795"/>
    </source>
</evidence>
<comment type="caution">
    <text evidence="1">The sequence shown here is derived from an EMBL/GenBank/DDBJ whole genome shotgun (WGS) entry which is preliminary data.</text>
</comment>